<dbReference type="SUPFAM" id="SSF53335">
    <property type="entry name" value="S-adenosyl-L-methionine-dependent methyltransferases"/>
    <property type="match status" value="1"/>
</dbReference>
<protein>
    <recommendedName>
        <fullName evidence="4">O-methyltransferase C-terminal domain-containing protein</fullName>
    </recommendedName>
</protein>
<dbReference type="Proteomes" id="UP001187192">
    <property type="component" value="Unassembled WGS sequence"/>
</dbReference>
<dbReference type="EMBL" id="BTGU01015593">
    <property type="protein sequence ID" value="GMN72704.1"/>
    <property type="molecule type" value="Genomic_DNA"/>
</dbReference>
<dbReference type="Pfam" id="PF00891">
    <property type="entry name" value="Methyltransf_2"/>
    <property type="match status" value="1"/>
</dbReference>
<evidence type="ECO:0000313" key="5">
    <source>
        <dbReference type="EMBL" id="GMN72704.1"/>
    </source>
</evidence>
<keyword evidence="2" id="KW-0808">Transferase</keyword>
<name>A0AA88ELY0_FICCA</name>
<accession>A0AA88ELY0</accession>
<dbReference type="GO" id="GO:0008171">
    <property type="term" value="F:O-methyltransferase activity"/>
    <property type="evidence" value="ECO:0007669"/>
    <property type="project" value="InterPro"/>
</dbReference>
<evidence type="ECO:0000256" key="3">
    <source>
        <dbReference type="ARBA" id="ARBA00022691"/>
    </source>
</evidence>
<evidence type="ECO:0000256" key="1">
    <source>
        <dbReference type="ARBA" id="ARBA00022603"/>
    </source>
</evidence>
<evidence type="ECO:0000256" key="2">
    <source>
        <dbReference type="ARBA" id="ARBA00022679"/>
    </source>
</evidence>
<keyword evidence="6" id="KW-1185">Reference proteome</keyword>
<gene>
    <name evidence="5" type="ORF">TIFTF001_054778</name>
</gene>
<dbReference type="InterPro" id="IPR016461">
    <property type="entry name" value="COMT-like"/>
</dbReference>
<keyword evidence="3" id="KW-0949">S-adenosyl-L-methionine</keyword>
<dbReference type="InterPro" id="IPR029063">
    <property type="entry name" value="SAM-dependent_MTases_sf"/>
</dbReference>
<evidence type="ECO:0000313" key="6">
    <source>
        <dbReference type="Proteomes" id="UP001187192"/>
    </source>
</evidence>
<comment type="caution">
    <text evidence="5">The sequence shown here is derived from an EMBL/GenBank/DDBJ whole genome shotgun (WGS) entry which is preliminary data.</text>
</comment>
<dbReference type="InterPro" id="IPR001077">
    <property type="entry name" value="COMT_C"/>
</dbReference>
<sequence>MVLGNPINMNKESYELQLTNDMTMMAMSGKERTIIEWKKLFKDAGFSHSKITPILGEKSVIEVFP</sequence>
<organism evidence="5 6">
    <name type="scientific">Ficus carica</name>
    <name type="common">Common fig</name>
    <dbReference type="NCBI Taxonomy" id="3494"/>
    <lineage>
        <taxon>Eukaryota</taxon>
        <taxon>Viridiplantae</taxon>
        <taxon>Streptophyta</taxon>
        <taxon>Embryophyta</taxon>
        <taxon>Tracheophyta</taxon>
        <taxon>Spermatophyta</taxon>
        <taxon>Magnoliopsida</taxon>
        <taxon>eudicotyledons</taxon>
        <taxon>Gunneridae</taxon>
        <taxon>Pentapetalae</taxon>
        <taxon>rosids</taxon>
        <taxon>fabids</taxon>
        <taxon>Rosales</taxon>
        <taxon>Moraceae</taxon>
        <taxon>Ficeae</taxon>
        <taxon>Ficus</taxon>
    </lineage>
</organism>
<feature type="domain" description="O-methyltransferase C-terminal" evidence="4">
    <location>
        <begin position="15"/>
        <end position="47"/>
    </location>
</feature>
<dbReference type="Gene3D" id="3.40.50.150">
    <property type="entry name" value="Vaccinia Virus protein VP39"/>
    <property type="match status" value="1"/>
</dbReference>
<keyword evidence="1" id="KW-0489">Methyltransferase</keyword>
<dbReference type="AlphaFoldDB" id="A0AA88ELY0"/>
<dbReference type="GO" id="GO:0032259">
    <property type="term" value="P:methylation"/>
    <property type="evidence" value="ECO:0007669"/>
    <property type="project" value="UniProtKB-KW"/>
</dbReference>
<proteinExistence type="predicted"/>
<dbReference type="PROSITE" id="PS51683">
    <property type="entry name" value="SAM_OMT_II"/>
    <property type="match status" value="1"/>
</dbReference>
<reference evidence="5" key="1">
    <citation type="submission" date="2023-07" db="EMBL/GenBank/DDBJ databases">
        <title>draft genome sequence of fig (Ficus carica).</title>
        <authorList>
            <person name="Takahashi T."/>
            <person name="Nishimura K."/>
        </authorList>
    </citation>
    <scope>NUCLEOTIDE SEQUENCE</scope>
</reference>
<evidence type="ECO:0000259" key="4">
    <source>
        <dbReference type="Pfam" id="PF00891"/>
    </source>
</evidence>